<dbReference type="Gene3D" id="3.30.40.10">
    <property type="entry name" value="Zinc/RING finger domain, C3HC4 (zinc finger)"/>
    <property type="match status" value="1"/>
</dbReference>
<keyword evidence="13 15" id="KW-0862">Zinc</keyword>
<feature type="chain" id="PRO_5035843449" description="E3 ubiquitin-protein ligase listerin" evidence="16">
    <location>
        <begin position="24"/>
        <end position="844"/>
    </location>
</feature>
<gene>
    <name evidence="18" type="ORF">KP509_12G054400</name>
</gene>
<evidence type="ECO:0000256" key="4">
    <source>
        <dbReference type="ARBA" id="ARBA00007997"/>
    </source>
</evidence>
<dbReference type="PANTHER" id="PTHR12389">
    <property type="entry name" value="ZINC FINGER PROTEIN 294"/>
    <property type="match status" value="1"/>
</dbReference>
<dbReference type="EC" id="2.3.2.27" evidence="5 15"/>
<evidence type="ECO:0000256" key="13">
    <source>
        <dbReference type="ARBA" id="ARBA00022833"/>
    </source>
</evidence>
<dbReference type="SMART" id="SM00184">
    <property type="entry name" value="RING"/>
    <property type="match status" value="1"/>
</dbReference>
<dbReference type="InterPro" id="IPR001841">
    <property type="entry name" value="Znf_RING"/>
</dbReference>
<dbReference type="GO" id="GO:1990112">
    <property type="term" value="C:RQC complex"/>
    <property type="evidence" value="ECO:0007669"/>
    <property type="project" value="UniProtKB-UniRule"/>
</dbReference>
<dbReference type="Pfam" id="PF13639">
    <property type="entry name" value="zf-RING_2"/>
    <property type="match status" value="1"/>
</dbReference>
<dbReference type="OrthoDB" id="6108at2759"/>
<sequence length="844" mass="93618">MLCTWHWPGGSAVGTLLPFLVSCMDGMEKGCEVSIIDNVVITLHNMTMSKEEVVKFHNKYLLGTIDSMDFNEGPALHALLVLLRTICLEHRKVEYAEKCLEMLAIDQRILEEPSLSERSKVLPFILSILVPVLRKKREGMQQCFPLEAAVCKWLEIANSAGPLNAYSELVPDMEHILQVVVSCFPLHTAGGSAAIIAASSSIVSQREKALLLRLMQKEVSGVGSFVANASKSYAMAHDNCPKINDAKLLHEEILAKLVASSVVYCWKDFTNQEWVLVLSHMRKWLEAALLEAEKVREIFKDAGMQGADKPTDSALTILNRINEEMQRSHSKQTDLSWTAVILFSIVHSLEGYNSVEPSTSLEHLISNWREAKHRALSYIVRIFFASGMAESLALDSAAGEVAANLIANSRKSDLGFWENVSEIILSSSKEERIEIARHLNMWTVGKDPVRSLYAMLFSSEPIGGLQHTAYSLLTSVPFQNSAISAVARGDIVDTSTEELNTEQSPLNAAYLRDELSVVLETCTSTISESSLTSPIRVKYFLAWAIVLSHLRLVSVLSPVGEKLVQYIQDSSLSSNLLESIFEHIPLKSGSASSHRKKTSASVWHAEVQKAGDAAKRACTLGSVSSMVDGLWPIEEGSISCLAAGLYGLLLQVLPACVRVWFTGLRDRSLAGSIESFTSKFCSPHLLAEEFSQVHNTTTTDDTLIIKANQSLGEVVVLYKKEEAGMDMVVKMPKCYPLRAVDIDCTRRLGISETRLRKWMLSMAAFLRNQNGAVAEAIQIWRQNVDREFEGVEECPICYSILHTVNHSLPRLACKTCKHKFHSACLYKWFSTSHKSTCPLCQTPF</sequence>
<dbReference type="SMART" id="SM00744">
    <property type="entry name" value="RINGv"/>
    <property type="match status" value="1"/>
</dbReference>
<feature type="signal peptide" evidence="16">
    <location>
        <begin position="1"/>
        <end position="23"/>
    </location>
</feature>
<evidence type="ECO:0000256" key="11">
    <source>
        <dbReference type="ARBA" id="ARBA00022771"/>
    </source>
</evidence>
<dbReference type="GO" id="GO:0005829">
    <property type="term" value="C:cytosol"/>
    <property type="evidence" value="ECO:0007669"/>
    <property type="project" value="UniProtKB-SubCell"/>
</dbReference>
<feature type="domain" description="RING-type" evidence="17">
    <location>
        <begin position="794"/>
        <end position="841"/>
    </location>
</feature>
<comment type="function">
    <text evidence="15">E3 ubiquitin-protein ligase. Component of the ribosome quality control complex (RQC), a ribosome-associated complex that mediates ubiquitination and extraction of incompletely synthesized nascent chains for proteasomal degradation.</text>
</comment>
<evidence type="ECO:0000256" key="7">
    <source>
        <dbReference type="ARBA" id="ARBA00022490"/>
    </source>
</evidence>
<protein>
    <recommendedName>
        <fullName evidence="6 15">E3 ubiquitin-protein ligase listerin</fullName>
        <ecNumber evidence="5 15">2.3.2.27</ecNumber>
    </recommendedName>
    <alternativeName>
        <fullName evidence="15">RING-type E3 ubiquitin transferase listerin</fullName>
    </alternativeName>
</protein>
<dbReference type="EMBL" id="CM035417">
    <property type="protein sequence ID" value="KAH7423411.1"/>
    <property type="molecule type" value="Genomic_DNA"/>
</dbReference>
<accession>A0A8T2TJ54</accession>
<keyword evidence="8 15" id="KW-0808">Transferase</keyword>
<dbReference type="InterPro" id="IPR054477">
    <property type="entry name" value="LTN1_E3_ligase_6th"/>
</dbReference>
<keyword evidence="16" id="KW-0732">Signal</keyword>
<name>A0A8T2TJ54_CERRI</name>
<reference evidence="18" key="1">
    <citation type="submission" date="2021-08" db="EMBL/GenBank/DDBJ databases">
        <title>WGS assembly of Ceratopteris richardii.</title>
        <authorList>
            <person name="Marchant D.B."/>
            <person name="Chen G."/>
            <person name="Jenkins J."/>
            <person name="Shu S."/>
            <person name="Leebens-Mack J."/>
            <person name="Grimwood J."/>
            <person name="Schmutz J."/>
            <person name="Soltis P."/>
            <person name="Soltis D."/>
            <person name="Chen Z.-H."/>
        </authorList>
    </citation>
    <scope>NUCLEOTIDE SEQUENCE</scope>
    <source>
        <strain evidence="18">Whitten #5841</strain>
        <tissue evidence="18">Leaf</tissue>
    </source>
</reference>
<evidence type="ECO:0000256" key="15">
    <source>
        <dbReference type="RuleBase" id="RU367090"/>
    </source>
</evidence>
<dbReference type="Pfam" id="PF23009">
    <property type="entry name" value="UBC_like"/>
    <property type="match status" value="1"/>
</dbReference>
<dbReference type="CDD" id="cd16491">
    <property type="entry name" value="RING-CH-C4HC3_LTN1"/>
    <property type="match status" value="1"/>
</dbReference>
<comment type="pathway">
    <text evidence="3 15">Protein modification; protein ubiquitination.</text>
</comment>
<dbReference type="GO" id="GO:1990116">
    <property type="term" value="P:ribosome-associated ubiquitin-dependent protein catabolic process"/>
    <property type="evidence" value="ECO:0007669"/>
    <property type="project" value="UniProtKB-UniRule"/>
</dbReference>
<dbReference type="Proteomes" id="UP000825935">
    <property type="component" value="Chromosome 12"/>
</dbReference>
<evidence type="ECO:0000256" key="12">
    <source>
        <dbReference type="ARBA" id="ARBA00022786"/>
    </source>
</evidence>
<dbReference type="PROSITE" id="PS50089">
    <property type="entry name" value="ZF_RING_2"/>
    <property type="match status" value="1"/>
</dbReference>
<dbReference type="GO" id="GO:0072344">
    <property type="term" value="P:rescue of stalled ribosome"/>
    <property type="evidence" value="ECO:0007669"/>
    <property type="project" value="UniProtKB-UniRule"/>
</dbReference>
<evidence type="ECO:0000256" key="3">
    <source>
        <dbReference type="ARBA" id="ARBA00004906"/>
    </source>
</evidence>
<dbReference type="InterPro" id="IPR054478">
    <property type="entry name" value="LTN1_UBC"/>
</dbReference>
<comment type="subunit">
    <text evidence="15">Component of the ribosome quality control complex (RQC).</text>
</comment>
<dbReference type="GO" id="GO:0043023">
    <property type="term" value="F:ribosomal large subunit binding"/>
    <property type="evidence" value="ECO:0007669"/>
    <property type="project" value="TreeGrafter"/>
</dbReference>
<comment type="similarity">
    <text evidence="4 15">Belongs to the LTN1 family.</text>
</comment>
<dbReference type="PANTHER" id="PTHR12389:SF0">
    <property type="entry name" value="E3 UBIQUITIN-PROTEIN LIGASE LISTERIN"/>
    <property type="match status" value="1"/>
</dbReference>
<comment type="catalytic activity">
    <reaction evidence="1 15">
        <text>S-ubiquitinyl-[E2 ubiquitin-conjugating enzyme]-L-cysteine + [acceptor protein]-L-lysine = [E2 ubiquitin-conjugating enzyme]-L-cysteine + N(6)-ubiquitinyl-[acceptor protein]-L-lysine.</text>
        <dbReference type="EC" id="2.3.2.27"/>
    </reaction>
</comment>
<comment type="subcellular location">
    <subcellularLocation>
        <location evidence="2">Cytoplasm</location>
        <location evidence="2">Cytosol</location>
    </subcellularLocation>
</comment>
<dbReference type="OMA" id="RTICLEH"/>
<keyword evidence="7" id="KW-0963">Cytoplasm</keyword>
<dbReference type="SUPFAM" id="SSF57850">
    <property type="entry name" value="RING/U-box"/>
    <property type="match status" value="1"/>
</dbReference>
<evidence type="ECO:0000313" key="18">
    <source>
        <dbReference type="EMBL" id="KAH7423411.1"/>
    </source>
</evidence>
<evidence type="ECO:0000256" key="2">
    <source>
        <dbReference type="ARBA" id="ARBA00004514"/>
    </source>
</evidence>
<evidence type="ECO:0000256" key="16">
    <source>
        <dbReference type="SAM" id="SignalP"/>
    </source>
</evidence>
<keyword evidence="19" id="KW-1185">Reference proteome</keyword>
<dbReference type="FunFam" id="3.30.40.10:FF:000038">
    <property type="entry name" value="E3 ubiquitin-protein ligase listerin"/>
    <property type="match status" value="1"/>
</dbReference>
<dbReference type="InterPro" id="IPR011016">
    <property type="entry name" value="Znf_RING-CH"/>
</dbReference>
<organism evidence="18 19">
    <name type="scientific">Ceratopteris richardii</name>
    <name type="common">Triangle waterfern</name>
    <dbReference type="NCBI Taxonomy" id="49495"/>
    <lineage>
        <taxon>Eukaryota</taxon>
        <taxon>Viridiplantae</taxon>
        <taxon>Streptophyta</taxon>
        <taxon>Embryophyta</taxon>
        <taxon>Tracheophyta</taxon>
        <taxon>Polypodiopsida</taxon>
        <taxon>Polypodiidae</taxon>
        <taxon>Polypodiales</taxon>
        <taxon>Pteridineae</taxon>
        <taxon>Pteridaceae</taxon>
        <taxon>Parkerioideae</taxon>
        <taxon>Ceratopteris</taxon>
    </lineage>
</organism>
<evidence type="ECO:0000256" key="9">
    <source>
        <dbReference type="ARBA" id="ARBA00022723"/>
    </source>
</evidence>
<evidence type="ECO:0000256" key="10">
    <source>
        <dbReference type="ARBA" id="ARBA00022737"/>
    </source>
</evidence>
<evidence type="ECO:0000256" key="1">
    <source>
        <dbReference type="ARBA" id="ARBA00000900"/>
    </source>
</evidence>
<comment type="caution">
    <text evidence="18">The sequence shown here is derived from an EMBL/GenBank/DDBJ whole genome shotgun (WGS) entry which is preliminary data.</text>
</comment>
<keyword evidence="11 14" id="KW-0863">Zinc-finger</keyword>
<dbReference type="GO" id="GO:0061630">
    <property type="term" value="F:ubiquitin protein ligase activity"/>
    <property type="evidence" value="ECO:0007669"/>
    <property type="project" value="UniProtKB-UniRule"/>
</dbReference>
<evidence type="ECO:0000259" key="17">
    <source>
        <dbReference type="PROSITE" id="PS50089"/>
    </source>
</evidence>
<dbReference type="AlphaFoldDB" id="A0A8T2TJ54"/>
<keyword evidence="9 15" id="KW-0479">Metal-binding</keyword>
<keyword evidence="10" id="KW-0677">Repeat</keyword>
<proteinExistence type="inferred from homology"/>
<evidence type="ECO:0000256" key="8">
    <source>
        <dbReference type="ARBA" id="ARBA00022679"/>
    </source>
</evidence>
<evidence type="ECO:0000256" key="14">
    <source>
        <dbReference type="PROSITE-ProRule" id="PRU00175"/>
    </source>
</evidence>
<dbReference type="Pfam" id="PF22999">
    <property type="entry name" value="LTN1_E3_ligase_6th"/>
    <property type="match status" value="1"/>
</dbReference>
<dbReference type="InterPro" id="IPR039795">
    <property type="entry name" value="LTN1/Rkr1"/>
</dbReference>
<dbReference type="InterPro" id="IPR013083">
    <property type="entry name" value="Znf_RING/FYVE/PHD"/>
</dbReference>
<evidence type="ECO:0000256" key="5">
    <source>
        <dbReference type="ARBA" id="ARBA00012483"/>
    </source>
</evidence>
<dbReference type="InterPro" id="IPR039804">
    <property type="entry name" value="RING-CH-C4HC3_LTN1"/>
</dbReference>
<dbReference type="GO" id="GO:0008270">
    <property type="term" value="F:zinc ion binding"/>
    <property type="evidence" value="ECO:0007669"/>
    <property type="project" value="UniProtKB-KW"/>
</dbReference>
<evidence type="ECO:0000313" key="19">
    <source>
        <dbReference type="Proteomes" id="UP000825935"/>
    </source>
</evidence>
<evidence type="ECO:0000256" key="6">
    <source>
        <dbReference type="ARBA" id="ARBA00017157"/>
    </source>
</evidence>
<keyword evidence="12 15" id="KW-0833">Ubl conjugation pathway</keyword>